<keyword evidence="3" id="KW-0489">Methyltransferase</keyword>
<protein>
    <recommendedName>
        <fullName evidence="2">site-specific DNA-methyltransferase (adenine-specific)</fullName>
        <ecNumber evidence="2">2.1.1.72</ecNumber>
    </recommendedName>
</protein>
<feature type="coiled-coil region" evidence="8">
    <location>
        <begin position="894"/>
        <end position="921"/>
    </location>
</feature>
<dbReference type="PANTHER" id="PTHR42933">
    <property type="entry name" value="SLR6095 PROTEIN"/>
    <property type="match status" value="1"/>
</dbReference>
<dbReference type="InterPro" id="IPR051537">
    <property type="entry name" value="DNA_Adenine_Mtase"/>
</dbReference>
<feature type="domain" description="DNA methylase adenine-specific" evidence="9">
    <location>
        <begin position="180"/>
        <end position="494"/>
    </location>
</feature>
<dbReference type="GO" id="GO:0032259">
    <property type="term" value="P:methylation"/>
    <property type="evidence" value="ECO:0007669"/>
    <property type="project" value="UniProtKB-KW"/>
</dbReference>
<evidence type="ECO:0000256" key="8">
    <source>
        <dbReference type="SAM" id="Coils"/>
    </source>
</evidence>
<dbReference type="AlphaFoldDB" id="A0A0R1UPC7"/>
<proteinExistence type="inferred from homology"/>
<dbReference type="Pfam" id="PF02384">
    <property type="entry name" value="N6_Mtase"/>
    <property type="match status" value="1"/>
</dbReference>
<evidence type="ECO:0000256" key="4">
    <source>
        <dbReference type="ARBA" id="ARBA00022679"/>
    </source>
</evidence>
<reference evidence="11 12" key="1">
    <citation type="journal article" date="2015" name="Genome Announc.">
        <title>Expanding the biotechnology potential of lactobacilli through comparative genomics of 213 strains and associated genera.</title>
        <authorList>
            <person name="Sun Z."/>
            <person name="Harris H.M."/>
            <person name="McCann A."/>
            <person name="Guo C."/>
            <person name="Argimon S."/>
            <person name="Zhang W."/>
            <person name="Yang X."/>
            <person name="Jeffery I.B."/>
            <person name="Cooney J.C."/>
            <person name="Kagawa T.F."/>
            <person name="Liu W."/>
            <person name="Song Y."/>
            <person name="Salvetti E."/>
            <person name="Wrobel A."/>
            <person name="Rasinkangas P."/>
            <person name="Parkhill J."/>
            <person name="Rea M.C."/>
            <person name="O'Sullivan O."/>
            <person name="Ritari J."/>
            <person name="Douillard F.P."/>
            <person name="Paul Ross R."/>
            <person name="Yang R."/>
            <person name="Briner A.E."/>
            <person name="Felis G.E."/>
            <person name="de Vos W.M."/>
            <person name="Barrangou R."/>
            <person name="Klaenhammer T.R."/>
            <person name="Caufield P.W."/>
            <person name="Cui Y."/>
            <person name="Zhang H."/>
            <person name="O'Toole P.W."/>
        </authorList>
    </citation>
    <scope>NUCLEOTIDE SEQUENCE [LARGE SCALE GENOMIC DNA]</scope>
    <source>
        <strain evidence="11 12">DSM 18793</strain>
    </source>
</reference>
<evidence type="ECO:0000256" key="7">
    <source>
        <dbReference type="ARBA" id="ARBA00047942"/>
    </source>
</evidence>
<organism evidence="11 12">
    <name type="scientific">Limosilactobacillus equigenerosi DSM 18793 = JCM 14505</name>
    <dbReference type="NCBI Taxonomy" id="1423742"/>
    <lineage>
        <taxon>Bacteria</taxon>
        <taxon>Bacillati</taxon>
        <taxon>Bacillota</taxon>
        <taxon>Bacilli</taxon>
        <taxon>Lactobacillales</taxon>
        <taxon>Lactobacillaceae</taxon>
        <taxon>Limosilactobacillus</taxon>
    </lineage>
</organism>
<dbReference type="GO" id="GO:0003677">
    <property type="term" value="F:DNA binding"/>
    <property type="evidence" value="ECO:0007669"/>
    <property type="project" value="InterPro"/>
</dbReference>
<dbReference type="PATRIC" id="fig|1423742.4.peg.9"/>
<sequence length="925" mass="105930">MKQGINTSEEIKRKLWEGANNLRGSMEASKYKDYMLGLMFYKFLSDRTLDWYKKNAGVKNEANLLSEYRNAFNKWGDKLSNAIKSNLRYVIKPQYLYQQWIEDIKNGEFELEKVTYGLEDFERSIAIGDSNNDDDFKGLFSTSIINMSDTALGNDIKKRNKNISDLLMLFADLNMVDLQSTDILGDAYEYLIGQFASDAGKKAGEFYTPRQVSEVMAQIIAKNNEVRSIYDPTVGSGSLLLTVGKHLGKDSQKLLKYYGQEYNTETYNLTRMNLLLHGVSPDYMTIKNGNTMSQDWPEDPNRPGEGVQFDAVVMNPPYSDKKWNSHEDVPLKVSDPRFADFGTLPPDNKGDFAYLLHGLFHLGQQGTMAIVLPHGVLFRGDSEALIRQKLVDKNYLDAIIGLPSNMFKNTGIPVVVLILKKNRNLNDPVLIIDASNDFIKIGKNNVLRDQDIAKIVDTYVQKKEIPNYSHVASYDEIKENGYNLNIPRYVEAIDNELIQDVDGHLLGGIPKKAIQQLSVLKKADPESFNDSFDEIRPGYVRLNQDINELKLNVLNSTIVVRKIDNLKDELENYFKQSFSKLSSISSNSPIDLNELKESLLQEVKSILEKYENVNEYDGYQIMATLWSQYLERDLELISVSNLYEVGKTRQPHMVMKGQGSKRHEEQDGWIGTIVPNELIKNNLFGDQLNSISDLEIKFNDYQNRLDEIRDSLSEDDGEFDVLNDDNSEFNSKEVSKELKDSLSKIDIPEVNRLQDVAKFLEGKPGKQAQIDYMLEHSEINWDKIEKNKNGTIKKSGINNQIKYLKNNVKFSEGSFESKLTEVNNLINKKTKLSKEIKNAYKKLDDLVFEKIENLTDQEIDNLMYEKWFGSLLPQFINLVKSPINKDIDTLNQLSQMYSETISQIDDEINTLEKEFNQLLSELVVK</sequence>
<dbReference type="STRING" id="417373.GCA_001570685_00618"/>
<accession>A0A0R1UPC7</accession>
<evidence type="ECO:0000256" key="6">
    <source>
        <dbReference type="ARBA" id="ARBA00022747"/>
    </source>
</evidence>
<dbReference type="PRINTS" id="PR00507">
    <property type="entry name" value="N12N6MTFRASE"/>
</dbReference>
<keyword evidence="6" id="KW-0680">Restriction system</keyword>
<evidence type="ECO:0000259" key="10">
    <source>
        <dbReference type="Pfam" id="PF12161"/>
    </source>
</evidence>
<feature type="domain" description="N6 adenine-specific DNA methyltransferase N-terminal" evidence="10">
    <location>
        <begin position="11"/>
        <end position="169"/>
    </location>
</feature>
<evidence type="ECO:0000256" key="5">
    <source>
        <dbReference type="ARBA" id="ARBA00022691"/>
    </source>
</evidence>
<evidence type="ECO:0000313" key="11">
    <source>
        <dbReference type="EMBL" id="KRL93251.1"/>
    </source>
</evidence>
<dbReference type="PROSITE" id="PS00092">
    <property type="entry name" value="N6_MTASE"/>
    <property type="match status" value="1"/>
</dbReference>
<keyword evidence="8" id="KW-0175">Coiled coil</keyword>
<keyword evidence="12" id="KW-1185">Reference proteome</keyword>
<dbReference type="Gene3D" id="3.40.50.150">
    <property type="entry name" value="Vaccinia Virus protein VP39"/>
    <property type="match status" value="1"/>
</dbReference>
<dbReference type="Pfam" id="PF12161">
    <property type="entry name" value="HsdM_N"/>
    <property type="match status" value="1"/>
</dbReference>
<evidence type="ECO:0000256" key="3">
    <source>
        <dbReference type="ARBA" id="ARBA00022603"/>
    </source>
</evidence>
<dbReference type="Gene3D" id="1.20.1260.30">
    <property type="match status" value="1"/>
</dbReference>
<dbReference type="SUPFAM" id="SSF53335">
    <property type="entry name" value="S-adenosyl-L-methionine-dependent methyltransferases"/>
    <property type="match status" value="1"/>
</dbReference>
<name>A0A0R1UPC7_9LACO</name>
<dbReference type="GO" id="GO:0009307">
    <property type="term" value="P:DNA restriction-modification system"/>
    <property type="evidence" value="ECO:0007669"/>
    <property type="project" value="UniProtKB-KW"/>
</dbReference>
<evidence type="ECO:0000256" key="2">
    <source>
        <dbReference type="ARBA" id="ARBA00011900"/>
    </source>
</evidence>
<dbReference type="InterPro" id="IPR022749">
    <property type="entry name" value="D12N6_MeTrfase_N"/>
</dbReference>
<dbReference type="GO" id="GO:0009007">
    <property type="term" value="F:site-specific DNA-methyltransferase (adenine-specific) activity"/>
    <property type="evidence" value="ECO:0007669"/>
    <property type="project" value="UniProtKB-EC"/>
</dbReference>
<dbReference type="InterPro" id="IPR002052">
    <property type="entry name" value="DNA_methylase_N6_adenine_CS"/>
</dbReference>
<dbReference type="RefSeq" id="WP_082603607.1">
    <property type="nucleotide sequence ID" value="NZ_AZGC01000045.1"/>
</dbReference>
<dbReference type="EMBL" id="AZGC01000045">
    <property type="protein sequence ID" value="KRL93251.1"/>
    <property type="molecule type" value="Genomic_DNA"/>
</dbReference>
<dbReference type="GO" id="GO:0008170">
    <property type="term" value="F:N-methyltransferase activity"/>
    <property type="evidence" value="ECO:0007669"/>
    <property type="project" value="InterPro"/>
</dbReference>
<dbReference type="NCBIfam" id="TIGR00497">
    <property type="entry name" value="hsdM"/>
    <property type="match status" value="1"/>
</dbReference>
<dbReference type="InterPro" id="IPR029063">
    <property type="entry name" value="SAM-dependent_MTases_sf"/>
</dbReference>
<dbReference type="InterPro" id="IPR003356">
    <property type="entry name" value="DNA_methylase_A-5"/>
</dbReference>
<dbReference type="InterPro" id="IPR038333">
    <property type="entry name" value="T1MK-like_N_sf"/>
</dbReference>
<comment type="caution">
    <text evidence="11">The sequence shown here is derived from an EMBL/GenBank/DDBJ whole genome shotgun (WGS) entry which is preliminary data.</text>
</comment>
<dbReference type="Proteomes" id="UP000051084">
    <property type="component" value="Unassembled WGS sequence"/>
</dbReference>
<gene>
    <name evidence="11" type="ORF">FC21_GL000005</name>
</gene>
<keyword evidence="5" id="KW-0949">S-adenosyl-L-methionine</keyword>
<comment type="catalytic activity">
    <reaction evidence="7">
        <text>a 2'-deoxyadenosine in DNA + S-adenosyl-L-methionine = an N(6)-methyl-2'-deoxyadenosine in DNA + S-adenosyl-L-homocysteine + H(+)</text>
        <dbReference type="Rhea" id="RHEA:15197"/>
        <dbReference type="Rhea" id="RHEA-COMP:12418"/>
        <dbReference type="Rhea" id="RHEA-COMP:12419"/>
        <dbReference type="ChEBI" id="CHEBI:15378"/>
        <dbReference type="ChEBI" id="CHEBI:57856"/>
        <dbReference type="ChEBI" id="CHEBI:59789"/>
        <dbReference type="ChEBI" id="CHEBI:90615"/>
        <dbReference type="ChEBI" id="CHEBI:90616"/>
        <dbReference type="EC" id="2.1.1.72"/>
    </reaction>
</comment>
<dbReference type="PANTHER" id="PTHR42933:SF1">
    <property type="entry name" value="SITE-SPECIFIC DNA-METHYLTRANSFERASE (ADENINE-SPECIFIC)"/>
    <property type="match status" value="1"/>
</dbReference>
<comment type="similarity">
    <text evidence="1">Belongs to the N(4)/N(6)-methyltransferase family.</text>
</comment>
<evidence type="ECO:0000256" key="1">
    <source>
        <dbReference type="ARBA" id="ARBA00006594"/>
    </source>
</evidence>
<evidence type="ECO:0000313" key="12">
    <source>
        <dbReference type="Proteomes" id="UP000051084"/>
    </source>
</evidence>
<dbReference type="InterPro" id="IPR004546">
    <property type="entry name" value="Restrct_endonuc_T1M"/>
</dbReference>
<dbReference type="EC" id="2.1.1.72" evidence="2"/>
<keyword evidence="4" id="KW-0808">Transferase</keyword>
<evidence type="ECO:0000259" key="9">
    <source>
        <dbReference type="Pfam" id="PF02384"/>
    </source>
</evidence>